<feature type="compositionally biased region" description="Low complexity" evidence="1">
    <location>
        <begin position="68"/>
        <end position="82"/>
    </location>
</feature>
<dbReference type="EMBL" id="JAABOJ010000010">
    <property type="protein sequence ID" value="KAF3283726.1"/>
    <property type="molecule type" value="Genomic_DNA"/>
</dbReference>
<dbReference type="AlphaFoldDB" id="A0A7C8VEJ8"/>
<dbReference type="Proteomes" id="UP000474640">
    <property type="component" value="Unassembled WGS sequence"/>
</dbReference>
<reference evidence="2 3" key="1">
    <citation type="submission" date="2020-01" db="EMBL/GenBank/DDBJ databases">
        <authorList>
            <person name="Palmer J.M."/>
        </authorList>
    </citation>
    <scope>NUCLEOTIDE SEQUENCE [LARGE SCALE GENOMIC DNA]</scope>
    <source>
        <strain evidence="2 3">TWF970</strain>
    </source>
</reference>
<feature type="compositionally biased region" description="Polar residues" evidence="1">
    <location>
        <begin position="45"/>
        <end position="54"/>
    </location>
</feature>
<feature type="compositionally biased region" description="Polar residues" evidence="1">
    <location>
        <begin position="83"/>
        <end position="113"/>
    </location>
</feature>
<comment type="caution">
    <text evidence="2">The sequence shown here is derived from an EMBL/GenBank/DDBJ whole genome shotgun (WGS) entry which is preliminary data.</text>
</comment>
<gene>
    <name evidence="2" type="ORF">TWF970_000901</name>
</gene>
<evidence type="ECO:0000313" key="2">
    <source>
        <dbReference type="EMBL" id="KAF3283726.1"/>
    </source>
</evidence>
<evidence type="ECO:0000256" key="1">
    <source>
        <dbReference type="SAM" id="MobiDB-lite"/>
    </source>
</evidence>
<accession>A0A7C8VEJ8</accession>
<organism evidence="2 3">
    <name type="scientific">Orbilia oligospora</name>
    <name type="common">Nematode-trapping fungus</name>
    <name type="synonym">Arthrobotrys oligospora</name>
    <dbReference type="NCBI Taxonomy" id="2813651"/>
    <lineage>
        <taxon>Eukaryota</taxon>
        <taxon>Fungi</taxon>
        <taxon>Dikarya</taxon>
        <taxon>Ascomycota</taxon>
        <taxon>Pezizomycotina</taxon>
        <taxon>Orbiliomycetes</taxon>
        <taxon>Orbiliales</taxon>
        <taxon>Orbiliaceae</taxon>
        <taxon>Orbilia</taxon>
    </lineage>
</organism>
<name>A0A7C8VEJ8_ORBOL</name>
<sequence>MPSVFSCFGRIFKRRKNMKISSPMETTPEGPRPARNASKPPLSVKTPNLSTFGAQTAPGPRSPNLVYSNNNSRGSIISRRPNVTNSNPTISVSTPGATSFPLTSPQVPNFFTKSSSSSPSQEEVYLTDEKKNSSSSEFPRTPGTFDFDATPRIHKIFKMLSPPPTKLIFTEAVRPEPVIVEPKKSMASRISKRLSRRWTSKNMNFNTSNTNVSITSSPRPRDLGTPRSIPEMCYSPQYIPGVSYESSLPSSPRQCLTTRLPNGEVKPVTMVPQLKLSVPIFSRVQALEATPIEASPVCDPWRHRKEEIEGMSDRHQAWLL</sequence>
<feature type="region of interest" description="Disordered" evidence="1">
    <location>
        <begin position="202"/>
        <end position="222"/>
    </location>
</feature>
<protein>
    <submittedName>
        <fullName evidence="2">Uncharacterized protein</fullName>
    </submittedName>
</protein>
<feature type="compositionally biased region" description="Low complexity" evidence="1">
    <location>
        <begin position="204"/>
        <end position="217"/>
    </location>
</feature>
<evidence type="ECO:0000313" key="3">
    <source>
        <dbReference type="Proteomes" id="UP000474640"/>
    </source>
</evidence>
<proteinExistence type="predicted"/>
<feature type="region of interest" description="Disordered" evidence="1">
    <location>
        <begin position="16"/>
        <end position="145"/>
    </location>
</feature>
<dbReference type="OrthoDB" id="5344110at2759"/>